<feature type="domain" description="G" evidence="1">
    <location>
        <begin position="61"/>
        <end position="156"/>
    </location>
</feature>
<evidence type="ECO:0000259" key="1">
    <source>
        <dbReference type="Pfam" id="PF01926"/>
    </source>
</evidence>
<dbReference type="eggNOG" id="COG0218">
    <property type="taxonomic scope" value="Bacteria"/>
</dbReference>
<dbReference type="OrthoDB" id="9809485at2"/>
<name>B3EU80_AMOA5</name>
<dbReference type="EMBL" id="CP001102">
    <property type="protein sequence ID" value="ACE05499.1"/>
    <property type="molecule type" value="Genomic_DNA"/>
</dbReference>
<evidence type="ECO:0000313" key="3">
    <source>
        <dbReference type="Proteomes" id="UP000001227"/>
    </source>
</evidence>
<reference evidence="2 3" key="1">
    <citation type="journal article" date="2010" name="J. Bacteriol.">
        <title>The genome of the amoeba symbiont 'Candidatus Amoebophilus asiaticus' reveals common mechanisms for host cell interaction among amoeba-associated bacteria.</title>
        <authorList>
            <person name="Schmitz-Esser S."/>
            <person name="Tischler P."/>
            <person name="Arnold R."/>
            <person name="Montanaro J."/>
            <person name="Wagner M."/>
            <person name="Rattei T."/>
            <person name="Horn M."/>
        </authorList>
    </citation>
    <scope>NUCLEOTIDE SEQUENCE [LARGE SCALE GENOMIC DNA]</scope>
    <source>
        <strain evidence="2 3">5a2</strain>
    </source>
</reference>
<dbReference type="GO" id="GO:0005525">
    <property type="term" value="F:GTP binding"/>
    <property type="evidence" value="ECO:0007669"/>
    <property type="project" value="InterPro"/>
</dbReference>
<protein>
    <recommendedName>
        <fullName evidence="1">G domain-containing protein</fullName>
    </recommendedName>
</protein>
<dbReference type="Pfam" id="PF01926">
    <property type="entry name" value="MMR_HSR1"/>
    <property type="match status" value="1"/>
</dbReference>
<evidence type="ECO:0000313" key="2">
    <source>
        <dbReference type="EMBL" id="ACE05499.1"/>
    </source>
</evidence>
<organism evidence="2 3">
    <name type="scientific">Amoebophilus asiaticus (strain 5a2)</name>
    <dbReference type="NCBI Taxonomy" id="452471"/>
    <lineage>
        <taxon>Bacteria</taxon>
        <taxon>Pseudomonadati</taxon>
        <taxon>Bacteroidota</taxon>
        <taxon>Cytophagia</taxon>
        <taxon>Cytophagales</taxon>
        <taxon>Amoebophilaceae</taxon>
        <taxon>Candidatus Amoebophilus</taxon>
    </lineage>
</organism>
<dbReference type="InterPro" id="IPR027417">
    <property type="entry name" value="P-loop_NTPase"/>
</dbReference>
<dbReference type="InterPro" id="IPR006073">
    <property type="entry name" value="GTP-bd"/>
</dbReference>
<dbReference type="SUPFAM" id="SSF52540">
    <property type="entry name" value="P-loop containing nucleoside triphosphate hydrolases"/>
    <property type="match status" value="1"/>
</dbReference>
<proteinExistence type="predicted"/>
<dbReference type="AlphaFoldDB" id="B3EU80"/>
<keyword evidence="3" id="KW-1185">Reference proteome</keyword>
<dbReference type="Proteomes" id="UP000001227">
    <property type="component" value="Chromosome"/>
</dbReference>
<dbReference type="STRING" id="452471.Aasi_0045"/>
<gene>
    <name evidence="2" type="ordered locus">Aasi_0045</name>
</gene>
<dbReference type="Gene3D" id="3.40.50.300">
    <property type="entry name" value="P-loop containing nucleotide triphosphate hydrolases"/>
    <property type="match status" value="1"/>
</dbReference>
<dbReference type="HOGENOM" id="CLU_1056190_0_0_10"/>
<accession>B3EU80</accession>
<sequence length="263" mass="30103">MTVYKAITNKIQLEFMHIYIYKTIANIQVLLLLSISLVVNGCGCSKPTEATSHTLKPSEIVLFLGNSNVGKSTLCNSVFQQAVFNSDVSMSFGTTLYNQEHEYQNALYIDTPGLSYKQTREKAAKEIEEALKKNSNYKIIFVVTLKSGRLRPTDIATIDTICDVIQVPFEYGLIFNKVTRGIIKAINQKGLNYYLTSFKKKPFATVILKMDYEIEDNPNFYFKPDSENRKNLLEFISKLKSVQIHESDIKPLDITKYEQRLYE</sequence>
<dbReference type="KEGG" id="aas:Aasi_0045"/>